<keyword evidence="4" id="KW-0548">Nucleotidyltransferase</keyword>
<reference evidence="11 12" key="1">
    <citation type="journal article" date="2011" name="Proc. Natl. Acad. Sci. U.S.A.">
        <title>Genetic diversity and population structure of the endangered marsupial Sarcophilus harrisii (Tasmanian devil).</title>
        <authorList>
            <person name="Miller W."/>
            <person name="Hayes V.M."/>
            <person name="Ratan A."/>
            <person name="Petersen D.C."/>
            <person name="Wittekindt N.E."/>
            <person name="Miller J."/>
            <person name="Walenz B."/>
            <person name="Knight J."/>
            <person name="Qi J."/>
            <person name="Zhao F."/>
            <person name="Wang Q."/>
            <person name="Bedoya-Reina O.C."/>
            <person name="Katiyar N."/>
            <person name="Tomsho L.P."/>
            <person name="Kasson L.M."/>
            <person name="Hardie R.A."/>
            <person name="Woodbridge P."/>
            <person name="Tindall E.A."/>
            <person name="Bertelsen M.F."/>
            <person name="Dixon D."/>
            <person name="Pyecroft S."/>
            <person name="Helgen K.M."/>
            <person name="Lesk A.M."/>
            <person name="Pringle T.H."/>
            <person name="Patterson N."/>
            <person name="Zhang Y."/>
            <person name="Kreiss A."/>
            <person name="Woods G.M."/>
            <person name="Jones M.E."/>
            <person name="Schuster S.C."/>
        </authorList>
    </citation>
    <scope>NUCLEOTIDE SEQUENCE [LARGE SCALE GENOMIC DNA]</scope>
</reference>
<evidence type="ECO:0000256" key="1">
    <source>
        <dbReference type="ARBA" id="ARBA00005562"/>
    </source>
</evidence>
<dbReference type="Proteomes" id="UP000007648">
    <property type="component" value="Unassembled WGS sequence"/>
</dbReference>
<dbReference type="SMART" id="SM00413">
    <property type="entry name" value="ETS"/>
    <property type="match status" value="1"/>
</dbReference>
<feature type="region of interest" description="Disordered" evidence="9">
    <location>
        <begin position="208"/>
        <end position="273"/>
    </location>
</feature>
<dbReference type="PRINTS" id="PR00454">
    <property type="entry name" value="ETSDOMAIN"/>
</dbReference>
<evidence type="ECO:0000256" key="5">
    <source>
        <dbReference type="ARBA" id="ARBA00022932"/>
    </source>
</evidence>
<protein>
    <recommendedName>
        <fullName evidence="2">DNA-directed DNA polymerase</fullName>
        <ecNumber evidence="2">2.7.7.7</ecNumber>
    </recommendedName>
</protein>
<evidence type="ECO:0000256" key="7">
    <source>
        <dbReference type="ARBA" id="ARBA00049244"/>
    </source>
</evidence>
<evidence type="ECO:0000256" key="8">
    <source>
        <dbReference type="RuleBase" id="RU004019"/>
    </source>
</evidence>
<dbReference type="GO" id="GO:0030154">
    <property type="term" value="P:cell differentiation"/>
    <property type="evidence" value="ECO:0007669"/>
    <property type="project" value="TreeGrafter"/>
</dbReference>
<keyword evidence="5" id="KW-0239">DNA-directed DNA polymerase</keyword>
<dbReference type="GO" id="GO:0003887">
    <property type="term" value="F:DNA-directed DNA polymerase activity"/>
    <property type="evidence" value="ECO:0007669"/>
    <property type="project" value="UniProtKB-KW"/>
</dbReference>
<comment type="similarity">
    <text evidence="1 8">Belongs to the ETS family.</text>
</comment>
<proteinExistence type="inferred from homology"/>
<evidence type="ECO:0000256" key="3">
    <source>
        <dbReference type="ARBA" id="ARBA00022679"/>
    </source>
</evidence>
<dbReference type="EC" id="2.7.7.7" evidence="2"/>
<dbReference type="InterPro" id="IPR000418">
    <property type="entry name" value="Ets_dom"/>
</dbReference>
<dbReference type="PROSITE" id="PS00345">
    <property type="entry name" value="ETS_DOMAIN_1"/>
    <property type="match status" value="1"/>
</dbReference>
<dbReference type="SUPFAM" id="SSF46785">
    <property type="entry name" value="Winged helix' DNA-binding domain"/>
    <property type="match status" value="1"/>
</dbReference>
<dbReference type="GO" id="GO:0043565">
    <property type="term" value="F:sequence-specific DNA binding"/>
    <property type="evidence" value="ECO:0007669"/>
    <property type="project" value="InterPro"/>
</dbReference>
<dbReference type="PROSITE" id="PS50061">
    <property type="entry name" value="ETS_DOMAIN_3"/>
    <property type="match status" value="1"/>
</dbReference>
<evidence type="ECO:0000313" key="12">
    <source>
        <dbReference type="Proteomes" id="UP000007648"/>
    </source>
</evidence>
<name>A0A7N4PK26_SARHA</name>
<evidence type="ECO:0000256" key="9">
    <source>
        <dbReference type="SAM" id="MobiDB-lite"/>
    </source>
</evidence>
<keyword evidence="8" id="KW-0539">Nucleus</keyword>
<dbReference type="InterPro" id="IPR036388">
    <property type="entry name" value="WH-like_DNA-bd_sf"/>
</dbReference>
<dbReference type="Gene3D" id="1.10.132.60">
    <property type="entry name" value="DNA polymerase family B, C-terminal domain"/>
    <property type="match status" value="1"/>
</dbReference>
<reference evidence="11" key="2">
    <citation type="submission" date="2025-08" db="UniProtKB">
        <authorList>
            <consortium name="Ensembl"/>
        </authorList>
    </citation>
    <scope>IDENTIFICATION</scope>
</reference>
<evidence type="ECO:0000256" key="2">
    <source>
        <dbReference type="ARBA" id="ARBA00012417"/>
    </source>
</evidence>
<accession>A0A7N4PK26</accession>
<feature type="compositionally biased region" description="Gly residues" evidence="9">
    <location>
        <begin position="259"/>
        <end position="273"/>
    </location>
</feature>
<keyword evidence="6 8" id="KW-0238">DNA-binding</keyword>
<keyword evidence="3" id="KW-0808">Transferase</keyword>
<dbReference type="FunCoup" id="A0A7N4PK26">
    <property type="interactions" value="491"/>
</dbReference>
<dbReference type="Pfam" id="PF14260">
    <property type="entry name" value="zf-C4pol"/>
    <property type="match status" value="1"/>
</dbReference>
<dbReference type="InterPro" id="IPR043502">
    <property type="entry name" value="DNA/RNA_pol_sf"/>
</dbReference>
<feature type="region of interest" description="Disordered" evidence="9">
    <location>
        <begin position="143"/>
        <end position="171"/>
    </location>
</feature>
<comment type="subcellular location">
    <subcellularLocation>
        <location evidence="8">Nucleus</location>
    </subcellularLocation>
</comment>
<dbReference type="GO" id="GO:0005634">
    <property type="term" value="C:nucleus"/>
    <property type="evidence" value="ECO:0007669"/>
    <property type="project" value="UniProtKB-SubCell"/>
</dbReference>
<evidence type="ECO:0000256" key="4">
    <source>
        <dbReference type="ARBA" id="ARBA00022695"/>
    </source>
</evidence>
<evidence type="ECO:0000313" key="11">
    <source>
        <dbReference type="Ensembl" id="ENSSHAP00000039672.1"/>
    </source>
</evidence>
<organism evidence="11 12">
    <name type="scientific">Sarcophilus harrisii</name>
    <name type="common">Tasmanian devil</name>
    <name type="synonym">Sarcophilus laniarius</name>
    <dbReference type="NCBI Taxonomy" id="9305"/>
    <lineage>
        <taxon>Eukaryota</taxon>
        <taxon>Metazoa</taxon>
        <taxon>Chordata</taxon>
        <taxon>Craniata</taxon>
        <taxon>Vertebrata</taxon>
        <taxon>Euteleostomi</taxon>
        <taxon>Mammalia</taxon>
        <taxon>Metatheria</taxon>
        <taxon>Dasyuromorphia</taxon>
        <taxon>Dasyuridae</taxon>
        <taxon>Sarcophilus</taxon>
    </lineage>
</organism>
<evidence type="ECO:0000259" key="10">
    <source>
        <dbReference type="PROSITE" id="PS50061"/>
    </source>
</evidence>
<keyword evidence="12" id="KW-1185">Reference proteome</keyword>
<dbReference type="Ensembl" id="ENSSHAT00000025567.1">
    <property type="protein sequence ID" value="ENSSHAP00000039672.1"/>
    <property type="gene ID" value="ENSSHAG00000023707.1"/>
</dbReference>
<dbReference type="InterPro" id="IPR025687">
    <property type="entry name" value="Znf-C4pol"/>
</dbReference>
<dbReference type="GeneTree" id="ENSGT00940000162754"/>
<dbReference type="InterPro" id="IPR036390">
    <property type="entry name" value="WH_DNA-bd_sf"/>
</dbReference>
<feature type="compositionally biased region" description="Low complexity" evidence="9">
    <location>
        <begin position="143"/>
        <end position="155"/>
    </location>
</feature>
<dbReference type="GO" id="GO:0000981">
    <property type="term" value="F:DNA-binding transcription factor activity, RNA polymerase II-specific"/>
    <property type="evidence" value="ECO:0007669"/>
    <property type="project" value="TreeGrafter"/>
</dbReference>
<dbReference type="PROSITE" id="PS00346">
    <property type="entry name" value="ETS_DOMAIN_2"/>
    <property type="match status" value="1"/>
</dbReference>
<dbReference type="InterPro" id="IPR042087">
    <property type="entry name" value="DNA_pol_B_thumb"/>
</dbReference>
<dbReference type="PANTHER" id="PTHR11849:SF174">
    <property type="entry name" value="TRANSCRIPTION FACTOR SPI-B"/>
    <property type="match status" value="1"/>
</dbReference>
<dbReference type="Pfam" id="PF00178">
    <property type="entry name" value="Ets"/>
    <property type="match status" value="1"/>
</dbReference>
<dbReference type="InParanoid" id="A0A7N4PK26"/>
<dbReference type="PANTHER" id="PTHR11849">
    <property type="entry name" value="ETS"/>
    <property type="match status" value="1"/>
</dbReference>
<comment type="catalytic activity">
    <reaction evidence="7">
        <text>DNA(n) + a 2'-deoxyribonucleoside 5'-triphosphate = DNA(n+1) + diphosphate</text>
        <dbReference type="Rhea" id="RHEA:22508"/>
        <dbReference type="Rhea" id="RHEA-COMP:17339"/>
        <dbReference type="Rhea" id="RHEA-COMP:17340"/>
        <dbReference type="ChEBI" id="CHEBI:33019"/>
        <dbReference type="ChEBI" id="CHEBI:61560"/>
        <dbReference type="ChEBI" id="CHEBI:173112"/>
        <dbReference type="EC" id="2.7.7.7"/>
    </reaction>
</comment>
<reference evidence="11" key="3">
    <citation type="submission" date="2025-09" db="UniProtKB">
        <authorList>
            <consortium name="Ensembl"/>
        </authorList>
    </citation>
    <scope>IDENTIFICATION</scope>
</reference>
<feature type="domain" description="ETS" evidence="10">
    <location>
        <begin position="282"/>
        <end position="365"/>
    </location>
</feature>
<dbReference type="SUPFAM" id="SSF56672">
    <property type="entry name" value="DNA/RNA polymerases"/>
    <property type="match status" value="1"/>
</dbReference>
<evidence type="ECO:0000256" key="6">
    <source>
        <dbReference type="ARBA" id="ARBA00023125"/>
    </source>
</evidence>
<dbReference type="InterPro" id="IPR046328">
    <property type="entry name" value="ETS_fam"/>
</dbReference>
<dbReference type="AlphaFoldDB" id="A0A7N4PK26"/>
<sequence>MVWLDPLFVLEHSLPIDTQYYLEQQLAKPLLRIFEPILGEGRAEAVLLRKGPATPAEAVLAAKVGGSWPPRREGRAGLPAHRPCSSLCPQVAHLSALEERFSRLWTQCQRCQGSLHEDVLCTNLAPKGPGPRPALGPPPVLARAPGPAARSGRPSCLPRLPWGGPTPWPPASRPFDASAASLGQLQGVQLSYLPVGYAPGGWRELLGLGEEGEGSRGPTRSALPPLRSQSQAPFAPFPSPGLSEDEEFPMDSPALEVSDGGGPKGPEGKGGGLTWEGARKKLRLYQFLLGLLTRGDMRECVWWVEPGAGVFQFSSKHKEALARLWGQQKGNRKRMTYQKLARALRNYAKTGEIRKVKRKLTYQFDSTLLTPRRA</sequence>
<dbReference type="Gene3D" id="1.10.10.10">
    <property type="entry name" value="Winged helix-like DNA-binding domain superfamily/Winged helix DNA-binding domain"/>
    <property type="match status" value="1"/>
</dbReference>